<organism evidence="2 3">
    <name type="scientific">Streptomyces macrosporus</name>
    <dbReference type="NCBI Taxonomy" id="44032"/>
    <lineage>
        <taxon>Bacteria</taxon>
        <taxon>Bacillati</taxon>
        <taxon>Actinomycetota</taxon>
        <taxon>Actinomycetes</taxon>
        <taxon>Kitasatosporales</taxon>
        <taxon>Streptomycetaceae</taxon>
        <taxon>Streptomyces</taxon>
    </lineage>
</organism>
<name>A0ABN3JJY1_9ACTN</name>
<proteinExistence type="predicted"/>
<accession>A0ABN3JJY1</accession>
<evidence type="ECO:0000256" key="1">
    <source>
        <dbReference type="SAM" id="MobiDB-lite"/>
    </source>
</evidence>
<reference evidence="2 3" key="1">
    <citation type="journal article" date="2019" name="Int. J. Syst. Evol. Microbiol.">
        <title>The Global Catalogue of Microorganisms (GCM) 10K type strain sequencing project: providing services to taxonomists for standard genome sequencing and annotation.</title>
        <authorList>
            <consortium name="The Broad Institute Genomics Platform"/>
            <consortium name="The Broad Institute Genome Sequencing Center for Infectious Disease"/>
            <person name="Wu L."/>
            <person name="Ma J."/>
        </authorList>
    </citation>
    <scope>NUCLEOTIDE SEQUENCE [LARGE SCALE GENOMIC DNA]</scope>
    <source>
        <strain evidence="2 3">JCM 6305</strain>
    </source>
</reference>
<feature type="region of interest" description="Disordered" evidence="1">
    <location>
        <begin position="251"/>
        <end position="277"/>
    </location>
</feature>
<gene>
    <name evidence="2" type="ORF">GCM10010405_13710</name>
</gene>
<keyword evidence="3" id="KW-1185">Reference proteome</keyword>
<dbReference type="EMBL" id="BAAASZ010000011">
    <property type="protein sequence ID" value="GAA2432059.1"/>
    <property type="molecule type" value="Genomic_DNA"/>
</dbReference>
<sequence length="318" mass="32631">MPPRRPPAGPGTPSDLAVAATVAYRFPGTFTRLPSVDEVTAVLTEAQRLARDGDPAAEAAVALAEAAVIADAFGAVQGNSDHTAQETVARAERAVEAARRAGDPVAESAALDALSGARSWAGDAFAAAAAARRRVDVLTSVPRTPAGTHELVDAPAMAADAALERVAPEPDRVWKWVSWVWLHWYVALRAEALLDGDPTRQPAAAAAFDAAGCRYQSARTLLLAGDGHAAAGTAALADLGLAPMTVGWRRPKAPGQRGPAAPARAPGRCPGARHQPTARLTRAAIRSSTSSVTSVRAKAVAHIGPSSSLAESLNPSVA</sequence>
<evidence type="ECO:0000313" key="3">
    <source>
        <dbReference type="Proteomes" id="UP001501638"/>
    </source>
</evidence>
<evidence type="ECO:0000313" key="2">
    <source>
        <dbReference type="EMBL" id="GAA2432059.1"/>
    </source>
</evidence>
<protein>
    <submittedName>
        <fullName evidence="2">Uncharacterized protein</fullName>
    </submittedName>
</protein>
<comment type="caution">
    <text evidence="2">The sequence shown here is derived from an EMBL/GenBank/DDBJ whole genome shotgun (WGS) entry which is preliminary data.</text>
</comment>
<dbReference type="Proteomes" id="UP001501638">
    <property type="component" value="Unassembled WGS sequence"/>
</dbReference>
<feature type="compositionally biased region" description="Low complexity" evidence="1">
    <location>
        <begin position="253"/>
        <end position="277"/>
    </location>
</feature>